<evidence type="ECO:0000256" key="5">
    <source>
        <dbReference type="ARBA" id="ARBA00023069"/>
    </source>
</evidence>
<evidence type="ECO:0000256" key="3">
    <source>
        <dbReference type="ARBA" id="ARBA00022794"/>
    </source>
</evidence>
<evidence type="ECO:0000313" key="9">
    <source>
        <dbReference type="WBParaSite" id="Minc3s06699g40198"/>
    </source>
</evidence>
<dbReference type="GO" id="GO:0005929">
    <property type="term" value="C:cilium"/>
    <property type="evidence" value="ECO:0007669"/>
    <property type="project" value="UniProtKB-SubCell"/>
</dbReference>
<keyword evidence="4 7" id="KW-0175">Coiled coil</keyword>
<dbReference type="GO" id="GO:0030992">
    <property type="term" value="C:intraciliary transport particle B"/>
    <property type="evidence" value="ECO:0007669"/>
    <property type="project" value="TreeGrafter"/>
</dbReference>
<accession>A0A914NIA6</accession>
<evidence type="ECO:0000256" key="6">
    <source>
        <dbReference type="ARBA" id="ARBA00023273"/>
    </source>
</evidence>
<dbReference type="GO" id="GO:0060271">
    <property type="term" value="P:cilium assembly"/>
    <property type="evidence" value="ECO:0007669"/>
    <property type="project" value="TreeGrafter"/>
</dbReference>
<keyword evidence="8" id="KW-1185">Reference proteome</keyword>
<dbReference type="AlphaFoldDB" id="A0A914NIA6"/>
<reference evidence="9" key="1">
    <citation type="submission" date="2022-11" db="UniProtKB">
        <authorList>
            <consortium name="WormBaseParasite"/>
        </authorList>
    </citation>
    <scope>IDENTIFICATION</scope>
</reference>
<name>A0A914NIA6_MELIC</name>
<evidence type="ECO:0000256" key="2">
    <source>
        <dbReference type="ARBA" id="ARBA00008340"/>
    </source>
</evidence>
<dbReference type="WBParaSite" id="Minc3s06699g40198">
    <property type="protein sequence ID" value="Minc3s06699g40198"/>
    <property type="gene ID" value="Minc3s06699g40198"/>
</dbReference>
<comment type="similarity">
    <text evidence="2">Belongs to the CLUAP1 family.</text>
</comment>
<dbReference type="GO" id="GO:0005815">
    <property type="term" value="C:microtubule organizing center"/>
    <property type="evidence" value="ECO:0007669"/>
    <property type="project" value="TreeGrafter"/>
</dbReference>
<dbReference type="PANTHER" id="PTHR21547:SF0">
    <property type="entry name" value="CLUSTERIN-ASSOCIATED PROTEIN 1"/>
    <property type="match status" value="1"/>
</dbReference>
<keyword evidence="5" id="KW-0969">Cilium</keyword>
<organism evidence="8 9">
    <name type="scientific">Meloidogyne incognita</name>
    <name type="common">Southern root-knot nematode worm</name>
    <name type="synonym">Oxyuris incognita</name>
    <dbReference type="NCBI Taxonomy" id="6306"/>
    <lineage>
        <taxon>Eukaryota</taxon>
        <taxon>Metazoa</taxon>
        <taxon>Ecdysozoa</taxon>
        <taxon>Nematoda</taxon>
        <taxon>Chromadorea</taxon>
        <taxon>Rhabditida</taxon>
        <taxon>Tylenchina</taxon>
        <taxon>Tylenchomorpha</taxon>
        <taxon>Tylenchoidea</taxon>
        <taxon>Meloidogynidae</taxon>
        <taxon>Meloidogyninae</taxon>
        <taxon>Meloidogyne</taxon>
        <taxon>Meloidogyne incognita group</taxon>
    </lineage>
</organism>
<protein>
    <submittedName>
        <fullName evidence="9">Clusterin-associated protein 1</fullName>
    </submittedName>
</protein>
<sequence length="279" mass="33109">MSFHELKEFTEILRSLGFPRLVSNENFRFPNFPLMAEILEWTVKKFEPNIRLPKQLDSEQERVLFVKSVVLSLLQKAHVKLNPKNVYQSDGHAVREILPILKMLYKSLKTHNLLKSENNVGINKEESTQINFLRSQVNLKRQELRQTVSTAGELPKIGANLYQLLRDEGFSKEMRNKALGQSLNTSKIENEIKEKISDAEFKINEFKKRLENITNDEAELTKKIERRKRELEQLQKRLAKLQSFRPPYMDEYENLEKELKDRYNVYVTLFRNLHYLKQQ</sequence>
<proteinExistence type="inferred from homology"/>
<dbReference type="Pfam" id="PF10234">
    <property type="entry name" value="Cluap1"/>
    <property type="match status" value="1"/>
</dbReference>
<evidence type="ECO:0000313" key="8">
    <source>
        <dbReference type="Proteomes" id="UP000887563"/>
    </source>
</evidence>
<evidence type="ECO:0000256" key="4">
    <source>
        <dbReference type="ARBA" id="ARBA00023054"/>
    </source>
</evidence>
<keyword evidence="6" id="KW-0966">Cell projection</keyword>
<dbReference type="Proteomes" id="UP000887563">
    <property type="component" value="Unplaced"/>
</dbReference>
<comment type="subcellular location">
    <subcellularLocation>
        <location evidence="1">Cell projection</location>
        <location evidence="1">Cilium</location>
    </subcellularLocation>
</comment>
<evidence type="ECO:0000256" key="7">
    <source>
        <dbReference type="SAM" id="Coils"/>
    </source>
</evidence>
<dbReference type="InterPro" id="IPR019366">
    <property type="entry name" value="Clusterin-associated_protein-1"/>
</dbReference>
<keyword evidence="3" id="KW-0970">Cilium biogenesis/degradation</keyword>
<dbReference type="PANTHER" id="PTHR21547">
    <property type="entry name" value="CLUSTERIN ASSOCIATED PROTEIN 1"/>
    <property type="match status" value="1"/>
</dbReference>
<evidence type="ECO:0000256" key="1">
    <source>
        <dbReference type="ARBA" id="ARBA00004138"/>
    </source>
</evidence>
<feature type="coiled-coil region" evidence="7">
    <location>
        <begin position="189"/>
        <end position="244"/>
    </location>
</feature>